<evidence type="ECO:0000256" key="1">
    <source>
        <dbReference type="ARBA" id="ARBA00000427"/>
    </source>
</evidence>
<evidence type="ECO:0000259" key="5">
    <source>
        <dbReference type="Pfam" id="PF13088"/>
    </source>
</evidence>
<dbReference type="Proteomes" id="UP000217348">
    <property type="component" value="Chromosome"/>
</dbReference>
<dbReference type="AlphaFoldDB" id="A0A250FV80"/>
<dbReference type="GO" id="GO:0004308">
    <property type="term" value="F:exo-alpha-sialidase activity"/>
    <property type="evidence" value="ECO:0007669"/>
    <property type="project" value="UniProtKB-EC"/>
</dbReference>
<accession>A0A250FV80</accession>
<proteinExistence type="inferred from homology"/>
<dbReference type="InterPro" id="IPR026856">
    <property type="entry name" value="Sialidase_fam"/>
</dbReference>
<dbReference type="GO" id="GO:0005737">
    <property type="term" value="C:cytoplasm"/>
    <property type="evidence" value="ECO:0007669"/>
    <property type="project" value="TreeGrafter"/>
</dbReference>
<evidence type="ECO:0000313" key="7">
    <source>
        <dbReference type="Proteomes" id="UP000217348"/>
    </source>
</evidence>
<dbReference type="KEGG" id="csto:CGC58_04400"/>
<protein>
    <recommendedName>
        <fullName evidence="3">exo-alpha-sialidase</fullName>
        <ecNumber evidence="3">3.2.1.18</ecNumber>
    </recommendedName>
</protein>
<dbReference type="CDD" id="cd15482">
    <property type="entry name" value="Sialidase_non-viral"/>
    <property type="match status" value="1"/>
</dbReference>
<dbReference type="PROSITE" id="PS51257">
    <property type="entry name" value="PROKAR_LIPOPROTEIN"/>
    <property type="match status" value="1"/>
</dbReference>
<dbReference type="PANTHER" id="PTHR10628">
    <property type="entry name" value="SIALIDASE"/>
    <property type="match status" value="1"/>
</dbReference>
<sequence>MNRIFYLLFAFVLLSACGSQKNVIGGGEFTQPEMPLTTGKDNLLTSFKLATKNLNSITEVKVLLKSELKSFDLSEISVYLSDKENFKEAELFASTNVIKSESLLKGSYLPKMKDIYVWITAKTTENPNLLNKIKVFQIEFLSNGSRYVYVNPKSPSQRFGITLRSKKQDGIECYRIPGLATTNKGTLIAVYDNRYNNCKDLQEDVNVGMSRSTDGGQTWEPMKEIMDLGEWGGLSNQLNGIGDPAVLVDKTTGTIWVAALWLHGHDKDKMAWWASRPGMTPHETGQLMLVKSEDDGVTWSDPISITPQTKDPKWYLFFNGPGSGITLKDGKIMFAAQYKDENQVPHSTLIYSEDHGKTWHCGTGAKSHTTEAQVVQLSDGSIMLNMRDDRNRQNYTLSDEFHGRSVAITRDFGKTWVEHSTSRIALTEPNCMASIISFDKNGKKYLFFSNPADAKSRVNMTIKASDDEGNTWNKLPQIKLYANGGFGYSCMSLIEDKYIGILYEGAGDLLFQKIPIAELIPMK</sequence>
<reference evidence="7" key="1">
    <citation type="submission" date="2017-06" db="EMBL/GenBank/DDBJ databases">
        <title>Capnocytophaga spp. assemblies.</title>
        <authorList>
            <person name="Gulvik C.A."/>
        </authorList>
    </citation>
    <scope>NUCLEOTIDE SEQUENCE [LARGE SCALE GENOMIC DNA]</scope>
    <source>
        <strain evidence="7">H2177</strain>
    </source>
</reference>
<dbReference type="EC" id="3.2.1.18" evidence="3"/>
<gene>
    <name evidence="6" type="ORF">CGC58_04400</name>
</gene>
<evidence type="ECO:0000313" key="6">
    <source>
        <dbReference type="EMBL" id="ATA89020.1"/>
    </source>
</evidence>
<feature type="chain" id="PRO_5012060761" description="exo-alpha-sialidase" evidence="4">
    <location>
        <begin position="22"/>
        <end position="523"/>
    </location>
</feature>
<feature type="signal peptide" evidence="4">
    <location>
        <begin position="1"/>
        <end position="21"/>
    </location>
</feature>
<dbReference type="GO" id="GO:0009313">
    <property type="term" value="P:oligosaccharide catabolic process"/>
    <property type="evidence" value="ECO:0007669"/>
    <property type="project" value="TreeGrafter"/>
</dbReference>
<dbReference type="FunFam" id="2.120.10.10:FF:000012">
    <property type="entry name" value="Sialidase [Precursor]"/>
    <property type="match status" value="1"/>
</dbReference>
<dbReference type="EMBL" id="CP022387">
    <property type="protein sequence ID" value="ATA89020.1"/>
    <property type="molecule type" value="Genomic_DNA"/>
</dbReference>
<name>A0A250FV80_9FLAO</name>
<dbReference type="SUPFAM" id="SSF50939">
    <property type="entry name" value="Sialidases"/>
    <property type="match status" value="1"/>
</dbReference>
<dbReference type="InterPro" id="IPR011040">
    <property type="entry name" value="Sialidase"/>
</dbReference>
<organism evidence="6 7">
    <name type="scientific">Capnocytophaga stomatis</name>
    <dbReference type="NCBI Taxonomy" id="1848904"/>
    <lineage>
        <taxon>Bacteria</taxon>
        <taxon>Pseudomonadati</taxon>
        <taxon>Bacteroidota</taxon>
        <taxon>Flavobacteriia</taxon>
        <taxon>Flavobacteriales</taxon>
        <taxon>Flavobacteriaceae</taxon>
        <taxon>Capnocytophaga</taxon>
    </lineage>
</organism>
<dbReference type="Pfam" id="PF13088">
    <property type="entry name" value="BNR_2"/>
    <property type="match status" value="1"/>
</dbReference>
<comment type="catalytic activity">
    <reaction evidence="1">
        <text>Hydrolysis of alpha-(2-&gt;3)-, alpha-(2-&gt;6)-, alpha-(2-&gt;8)- glycosidic linkages of terminal sialic acid residues in oligosaccharides, glycoproteins, glycolipids, colominic acid and synthetic substrates.</text>
        <dbReference type="EC" id="3.2.1.18"/>
    </reaction>
</comment>
<dbReference type="PANTHER" id="PTHR10628:SF30">
    <property type="entry name" value="EXO-ALPHA-SIALIDASE"/>
    <property type="match status" value="1"/>
</dbReference>
<evidence type="ECO:0000256" key="3">
    <source>
        <dbReference type="ARBA" id="ARBA00012733"/>
    </source>
</evidence>
<evidence type="ECO:0000256" key="2">
    <source>
        <dbReference type="ARBA" id="ARBA00009348"/>
    </source>
</evidence>
<dbReference type="RefSeq" id="WP_095895319.1">
    <property type="nucleotide sequence ID" value="NZ_BOPK01000019.1"/>
</dbReference>
<dbReference type="GO" id="GO:0006689">
    <property type="term" value="P:ganglioside catabolic process"/>
    <property type="evidence" value="ECO:0007669"/>
    <property type="project" value="TreeGrafter"/>
</dbReference>
<dbReference type="OrthoDB" id="7294637at2"/>
<dbReference type="GO" id="GO:0016020">
    <property type="term" value="C:membrane"/>
    <property type="evidence" value="ECO:0007669"/>
    <property type="project" value="TreeGrafter"/>
</dbReference>
<keyword evidence="4" id="KW-0732">Signal</keyword>
<comment type="similarity">
    <text evidence="2">Belongs to the glycosyl hydrolase 33 family.</text>
</comment>
<dbReference type="InterPro" id="IPR036278">
    <property type="entry name" value="Sialidase_sf"/>
</dbReference>
<feature type="domain" description="Sialidase" evidence="5">
    <location>
        <begin position="199"/>
        <end position="499"/>
    </location>
</feature>
<dbReference type="Gene3D" id="2.120.10.10">
    <property type="match status" value="1"/>
</dbReference>
<evidence type="ECO:0000256" key="4">
    <source>
        <dbReference type="SAM" id="SignalP"/>
    </source>
</evidence>